<reference evidence="2" key="1">
    <citation type="journal article" date="2020" name="Fungal Divers.">
        <title>Resolving the Mortierellaceae phylogeny through synthesis of multi-gene phylogenetics and phylogenomics.</title>
        <authorList>
            <person name="Vandepol N."/>
            <person name="Liber J."/>
            <person name="Desiro A."/>
            <person name="Na H."/>
            <person name="Kennedy M."/>
            <person name="Barry K."/>
            <person name="Grigoriev I.V."/>
            <person name="Miller A.N."/>
            <person name="O'Donnell K."/>
            <person name="Stajich J.E."/>
            <person name="Bonito G."/>
        </authorList>
    </citation>
    <scope>NUCLEOTIDE SEQUENCE</scope>
    <source>
        <strain evidence="2">NVP60</strain>
    </source>
</reference>
<keyword evidence="3" id="KW-1185">Reference proteome</keyword>
<dbReference type="EMBL" id="JAAAIN010001005">
    <property type="protein sequence ID" value="KAG0308320.1"/>
    <property type="molecule type" value="Genomic_DNA"/>
</dbReference>
<organism evidence="2 3">
    <name type="scientific">Linnemannia gamsii</name>
    <dbReference type="NCBI Taxonomy" id="64522"/>
    <lineage>
        <taxon>Eukaryota</taxon>
        <taxon>Fungi</taxon>
        <taxon>Fungi incertae sedis</taxon>
        <taxon>Mucoromycota</taxon>
        <taxon>Mortierellomycotina</taxon>
        <taxon>Mortierellomycetes</taxon>
        <taxon>Mortierellales</taxon>
        <taxon>Mortierellaceae</taxon>
        <taxon>Linnemannia</taxon>
    </lineage>
</organism>
<evidence type="ECO:0000313" key="2">
    <source>
        <dbReference type="EMBL" id="KAG0308320.1"/>
    </source>
</evidence>
<feature type="region of interest" description="Disordered" evidence="1">
    <location>
        <begin position="2108"/>
        <end position="2133"/>
    </location>
</feature>
<comment type="caution">
    <text evidence="2">The sequence shown here is derived from an EMBL/GenBank/DDBJ whole genome shotgun (WGS) entry which is preliminary data.</text>
</comment>
<feature type="region of interest" description="Disordered" evidence="1">
    <location>
        <begin position="2040"/>
        <end position="2065"/>
    </location>
</feature>
<sequence>MTTLTLQEDYALNPVSRPQLVKDLTPNTEEYYFYRLRYLSQQLQTGETPVTAKAIEEAQALLKAAEYSNVVLDSRAVEQLATQLAFLAYPVEPDLLLERLNLDPGLLQAILGVEATGGDSNTTDDEDDEAGADSVSHGVENLPTALDPALVSTKTMTEKLLDRIQLNVYSPLVPCESWPHLLAQPRFGSIVAELGLDKLFSLFQSFVRFFSPSSLEIIGQADSTRIDLFIVKTLVRLYKEQRIDWSDNLVQISQLTRAQLDLLKKEDASLMDNEGFVGLLEKRIVLEPFAVDKDAAYKDWLDRMVVFVDGLSPKFERYKVSVYLLSLAHDLKKGTPDKAKFLRYVVLSRGQSQPKKKGDDKISVFQQPGSGALYWTLSSWSSRVPAATLERHEEVEAEYLSHFIREAKSAAEFEPFYEVKDFLNPLLARTMLMSGDKDLAKWSNMLSQHENLSSLTKQTILKFAPHNPTRFLPSDAVVFQLRAKNAPKILVRVFEVKTFDYLQQHESGFIGENLNLDGLTPNWEHTLVYEHPALEMHDIVIELPELANKRGAFVMDVISNGESSSAYFTKGYLDFVERQSVAGHVLTIIDEKEQKLTDKCSVWTNGHYYKPNGDGDIIVPYRKGVSPSNSRIYLIHDGFATRRPFTHRVEQYALKLACHIDHESLVAGASSKIVLKPTVQIDGVVDVPVNLLEQVELAIDYVDTNGISSKTTVPDFKIHDVDWSEFTFQVPENLASLTVTLSAKIKVICSGEHQDLTSTKAPSSDESVNFEIKGNWDNMRVAGELLTVLRKNIDGYRVLALGKNGERRANIPLEFTISHTIWTEEVKFYLRTDSTGQVFLGRLQDIDYVTCNTTTMSWNITGQDQQVYPSTINSIEGETISIPVSQGDVDTIRKIALFSIAEQSSESGLRNPTVLDDHTSNIHYEKGLLSIKGLKAGYYVFLSDVDTRISIVVASSKTTRSHIPGLEDFVVGSNPMVELLESAKLPLYISPSFADDTQQKVDIQLHNWSPETRVCVIASKFVPYDTPAFKDLNSLKAEEPWWMAKTEQTSTAFKIGRVLGEEYQYVLNRKSHATRWAGNLLTKPSTLLTPWVVAETTQSEQVMTEGIDGMPVSLCSTMDQANPLLRSFKSRHAARRSTRVRSRAPPTFNFLANPSVALVNLIPDPATGVVSVPFSALKDGSFLQVIASDGHQILLKSFVVPRLCAAVEFEFKMRDLRFKSQQDHTKHYIGERTGVDLDPKAPGGIVDASGLKSITLASNGASSAIRVINSVSQVYDMMLTLLPAEDNKQTLRKFGFVADWGRFSIEVKKEKFSKWNCHELNLFLYKKDRPFFDAVVAPFLKNKLMKSFMDNYLIGAPLDNYASLQEFNQLTCMEKCLLAQRLPALKPAVVRWMKDRVHNARGAGHVKLFQTVMNSGKLKGTTEEEAKEESDDDMGFGLFDGETYAAPAREMDVAESYNVLESIPGGSAPVDAMALALQERNRPQFITKEIRMASFMEQSQSRSRSERIVRNQFKPVDLTKEMGETYYYGREDFKKYGVYDEANLFWLDLAQWDESNGSFLSQNFVVNAGCFTDAMATLALLDVTFHPKNASVTRSSDQNLVIASQVPAIIFHSSTKELLEAPVTGTVLVTQQYFEQCEKMTYDEVLMTQVRKYIQPDQEFRPLESYGTHVVLMNGSSNPMKVHLEVQIPQGSISIYGSLESGQDIELGPHATFQYEYGFYFPEKGNFPHYPAHVSNYENIIAFGSPAVLKVRDPTPDRQETFTNTWGYILKNGNREDILKKLEASPLSSLPIDQLIPRLYKDRQLLKRVTLALRARQEYDSHIWSAAFAVQNEELIKEYLMNRNPMNFKVGDWFTSSFYTRRPHCRFEGTWDTSLKYLEYFPLINSRTHKATRTATILNDKFKEQYDHFLRLLSEKPKHDVDDLLVLIVYLLAQDRITEAKDKFKELHALINSPATASREYFQQLQYDYLWAYLSLCVEVPADALGSELDLDVVGIQAILDKYQDYPVERWNKMFKEMQLYVDEINQSLVDAVPELAVSTLPDASSETNRNAEEEEGENDGPEVPVTVDFKIGAESVVVVRHRGVHEVMVEYYSIDAEAMFSASPLTFSDQGENSESTNSSRDGDASNSYRLVKPNGIDTHTVKRAVATDGLLMIPILPQYLNSNVMVSVRTSPPASNRTWKAYYSQTIVVQTLEQTGTIKVISKKESGRPIRGGYVKVYAEMKQPTARGSTTAFWKDGYTDLVGRFAYAQVSTGASPSSNGGGGLSDVKRFVVFVDGGGEGCVVKTLPVPPV</sequence>
<dbReference type="OrthoDB" id="17798at2759"/>
<protein>
    <submittedName>
        <fullName evidence="2">Uncharacterized protein</fullName>
    </submittedName>
</protein>
<gene>
    <name evidence="2" type="ORF">BGZ97_000093</name>
</gene>
<feature type="compositionally biased region" description="Polar residues" evidence="1">
    <location>
        <begin position="2108"/>
        <end position="2130"/>
    </location>
</feature>
<proteinExistence type="predicted"/>
<evidence type="ECO:0000313" key="3">
    <source>
        <dbReference type="Proteomes" id="UP000823405"/>
    </source>
</evidence>
<accession>A0A9P6R170</accession>
<evidence type="ECO:0000256" key="1">
    <source>
        <dbReference type="SAM" id="MobiDB-lite"/>
    </source>
</evidence>
<feature type="compositionally biased region" description="Acidic residues" evidence="1">
    <location>
        <begin position="122"/>
        <end position="131"/>
    </location>
</feature>
<dbReference type="Proteomes" id="UP000823405">
    <property type="component" value="Unassembled WGS sequence"/>
</dbReference>
<name>A0A9P6R170_9FUNG</name>
<feature type="region of interest" description="Disordered" evidence="1">
    <location>
        <begin position="117"/>
        <end position="140"/>
    </location>
</feature>